<evidence type="ECO:0008006" key="3">
    <source>
        <dbReference type="Google" id="ProtNLM"/>
    </source>
</evidence>
<accession>A0ABZ3C802</accession>
<proteinExistence type="predicted"/>
<reference evidence="1 2" key="1">
    <citation type="journal article" date="2023" name="Environ Microbiome">
        <title>A coral-associated actinobacterium mitigates coral bleaching under heat stress.</title>
        <authorList>
            <person name="Li J."/>
            <person name="Zou Y."/>
            <person name="Li Q."/>
            <person name="Zhang J."/>
            <person name="Bourne D.G."/>
            <person name="Lyu Y."/>
            <person name="Liu C."/>
            <person name="Zhang S."/>
        </authorList>
    </citation>
    <scope>NUCLEOTIDE SEQUENCE [LARGE SCALE GENOMIC DNA]</scope>
    <source>
        <strain evidence="1 2">SCSIO 13291</strain>
    </source>
</reference>
<sequence length="278" mass="28869">MTRLLTATTAPDALPPPGFTWSRADADAALAVLADPPDVPRDVVVLTDEEIVALDGLQNEQPSPTPWLDAQDLTAAQLGGIALRGLIARSMVALGPAEAADGSPTGELRLTACREITGVLMLRRTAQTVLHLSREGDAGARWVFAYAHHGRGVLIEDVDPNGLHAFGATTAAGAAEYLRALANPEDAPGAEHAPVVWGADAFASLTAWPAPFDEDGGVASLALRHHGRTGVATAVVHAGRAHVGLLRSLPDGRLEGSGLTDAGLRDMLHAALRGEDPF</sequence>
<keyword evidence="2" id="KW-1185">Reference proteome</keyword>
<protein>
    <recommendedName>
        <fullName evidence="3">ESX secretion-associated protein EspG</fullName>
    </recommendedName>
</protein>
<organism evidence="1 2">
    <name type="scientific">Propioniciclava soli</name>
    <dbReference type="NCBI Taxonomy" id="2775081"/>
    <lineage>
        <taxon>Bacteria</taxon>
        <taxon>Bacillati</taxon>
        <taxon>Actinomycetota</taxon>
        <taxon>Actinomycetes</taxon>
        <taxon>Propionibacteriales</taxon>
        <taxon>Propionibacteriaceae</taxon>
        <taxon>Propioniciclava</taxon>
    </lineage>
</organism>
<dbReference type="EMBL" id="CP115965">
    <property type="protein sequence ID" value="WZW98869.1"/>
    <property type="molecule type" value="Genomic_DNA"/>
</dbReference>
<evidence type="ECO:0000313" key="2">
    <source>
        <dbReference type="Proteomes" id="UP001434337"/>
    </source>
</evidence>
<evidence type="ECO:0000313" key="1">
    <source>
        <dbReference type="EMBL" id="WZW98869.1"/>
    </source>
</evidence>
<dbReference type="RefSeq" id="WP_342372757.1">
    <property type="nucleotide sequence ID" value="NZ_CP115965.1"/>
</dbReference>
<name>A0ABZ3C802_9ACTN</name>
<dbReference type="Proteomes" id="UP001434337">
    <property type="component" value="Chromosome"/>
</dbReference>
<gene>
    <name evidence="1" type="ORF">PCC79_01260</name>
</gene>